<gene>
    <name evidence="3" type="ORF">FHL05_07745</name>
    <name evidence="2" type="ORF">FHL06_03905</name>
</gene>
<proteinExistence type="predicted"/>
<accession>A0A5P0ZMU0</accession>
<reference evidence="4 5" key="1">
    <citation type="journal article" date="2019" name="Syst. Appl. Microbiol.">
        <title>Polyphasic characterization of two novel Lactobacillus spp. isolated from blown salami packages: Description of Lactobacillus halodurans sp. nov. and Lactobacillus salsicarnum sp. nov.</title>
        <authorList>
            <person name="Schuster J.A."/>
            <person name="Klingl A."/>
            <person name="Vogel R.F."/>
            <person name="Ehrmann M.A."/>
        </authorList>
    </citation>
    <scope>NUCLEOTIDE SEQUENCE [LARGE SCALE GENOMIC DNA]</scope>
    <source>
        <strain evidence="3 4">TMW 1.1920</strain>
        <strain evidence="2 5">TMW 1.2172</strain>
    </source>
</reference>
<dbReference type="AlphaFoldDB" id="A0A5P0ZMU0"/>
<protein>
    <submittedName>
        <fullName evidence="2">Filamentation induced by cAMP protein fic</fullName>
    </submittedName>
</protein>
<dbReference type="PROSITE" id="PS51459">
    <property type="entry name" value="FIDO"/>
    <property type="match status" value="1"/>
</dbReference>
<feature type="domain" description="Fido" evidence="1">
    <location>
        <begin position="79"/>
        <end position="214"/>
    </location>
</feature>
<name>A0A5P0ZMU0_9LACO</name>
<dbReference type="Gene3D" id="1.10.3290.10">
    <property type="entry name" value="Fido-like domain"/>
    <property type="match status" value="1"/>
</dbReference>
<dbReference type="InterPro" id="IPR003812">
    <property type="entry name" value="Fido"/>
</dbReference>
<evidence type="ECO:0000313" key="3">
    <source>
        <dbReference type="EMBL" id="MQS97781.1"/>
    </source>
</evidence>
<dbReference type="RefSeq" id="WP_153384945.1">
    <property type="nucleotide sequence ID" value="NZ_VDFO01000026.1"/>
</dbReference>
<evidence type="ECO:0000313" key="4">
    <source>
        <dbReference type="Proteomes" id="UP000371423"/>
    </source>
</evidence>
<sequence length="223" mass="25738">MEYNDKYHLTKDQNRRFARMNFTRLVHTNARFEGINTTLPQTQTIMDGMGVDGVDIDDINTIVQIKRGWQLITESDKSLSLEFEKNINKIVAKNDALVPGEFRSGQDTVDIGLDEDLVPDMVDISKEEKYLNQLMESNLSVTEKSIRVMYHNMRGQLFWDGNKRTATLIANKLMIDNGAGLINVPLNLWTQWNKLITDYYQTNKVDDLLKWTYTNAIQGIDIK</sequence>
<evidence type="ECO:0000313" key="5">
    <source>
        <dbReference type="Proteomes" id="UP000414364"/>
    </source>
</evidence>
<dbReference type="Proteomes" id="UP000371423">
    <property type="component" value="Unassembled WGS sequence"/>
</dbReference>
<evidence type="ECO:0000259" key="1">
    <source>
        <dbReference type="PROSITE" id="PS51459"/>
    </source>
</evidence>
<dbReference type="Proteomes" id="UP000414364">
    <property type="component" value="Unassembled WGS sequence"/>
</dbReference>
<comment type="caution">
    <text evidence="2">The sequence shown here is derived from an EMBL/GenBank/DDBJ whole genome shotgun (WGS) entry which is preliminary data.</text>
</comment>
<dbReference type="EMBL" id="VDFP01000005">
    <property type="protein sequence ID" value="MQS75537.1"/>
    <property type="molecule type" value="Genomic_DNA"/>
</dbReference>
<dbReference type="InterPro" id="IPR036597">
    <property type="entry name" value="Fido-like_dom_sf"/>
</dbReference>
<dbReference type="Pfam" id="PF02661">
    <property type="entry name" value="Fic"/>
    <property type="match status" value="1"/>
</dbReference>
<keyword evidence="4" id="KW-1185">Reference proteome</keyword>
<dbReference type="SUPFAM" id="SSF140931">
    <property type="entry name" value="Fic-like"/>
    <property type="match status" value="1"/>
</dbReference>
<evidence type="ECO:0000313" key="2">
    <source>
        <dbReference type="EMBL" id="MQS75537.1"/>
    </source>
</evidence>
<dbReference type="OrthoDB" id="9807853at2"/>
<dbReference type="EMBL" id="VDFO01000026">
    <property type="protein sequence ID" value="MQS97781.1"/>
    <property type="molecule type" value="Genomic_DNA"/>
</dbReference>
<organism evidence="2 5">
    <name type="scientific">Companilactobacillus halodurans</name>
    <dbReference type="NCBI Taxonomy" id="2584183"/>
    <lineage>
        <taxon>Bacteria</taxon>
        <taxon>Bacillati</taxon>
        <taxon>Bacillota</taxon>
        <taxon>Bacilli</taxon>
        <taxon>Lactobacillales</taxon>
        <taxon>Lactobacillaceae</taxon>
        <taxon>Companilactobacillus</taxon>
    </lineage>
</organism>